<organism evidence="4 5">
    <name type="scientific">Pseudolactococcus reticulitermitis</name>
    <dbReference type="NCBI Taxonomy" id="2025039"/>
    <lineage>
        <taxon>Bacteria</taxon>
        <taxon>Bacillati</taxon>
        <taxon>Bacillota</taxon>
        <taxon>Bacilli</taxon>
        <taxon>Lactobacillales</taxon>
        <taxon>Streptococcaceae</taxon>
        <taxon>Pseudolactococcus</taxon>
    </lineage>
</organism>
<dbReference type="PROSITE" id="PS51186">
    <property type="entry name" value="GNAT"/>
    <property type="match status" value="1"/>
</dbReference>
<evidence type="ECO:0000313" key="4">
    <source>
        <dbReference type="EMBL" id="GAX48149.1"/>
    </source>
</evidence>
<dbReference type="OrthoDB" id="9797826at2"/>
<accession>A0A224X1T7</accession>
<gene>
    <name evidence="4" type="ORF">RsY01_1764</name>
</gene>
<feature type="domain" description="N-acetyltransferase" evidence="3">
    <location>
        <begin position="2"/>
        <end position="143"/>
    </location>
</feature>
<dbReference type="Gene3D" id="3.40.630.30">
    <property type="match status" value="1"/>
</dbReference>
<dbReference type="SUPFAM" id="SSF55729">
    <property type="entry name" value="Acyl-CoA N-acyltransferases (Nat)"/>
    <property type="match status" value="1"/>
</dbReference>
<evidence type="ECO:0000256" key="1">
    <source>
        <dbReference type="ARBA" id="ARBA00022679"/>
    </source>
</evidence>
<keyword evidence="2" id="KW-0012">Acyltransferase</keyword>
<dbReference type="GO" id="GO:0016747">
    <property type="term" value="F:acyltransferase activity, transferring groups other than amino-acyl groups"/>
    <property type="evidence" value="ECO:0007669"/>
    <property type="project" value="InterPro"/>
</dbReference>
<dbReference type="Pfam" id="PF00583">
    <property type="entry name" value="Acetyltransf_1"/>
    <property type="match status" value="1"/>
</dbReference>
<sequence length="143" mass="16142">MIEVRKANFEDHAMIYRLGQAELGYDLDETFSQKRLRAVLSKSANHIFVAFVDGEPAGYIHIQDYDVTYAPPYKNILGLAVFKAFQRQGVGKALMQAAEAFARADGAAAIRLNSGENRQGAHLFYERMGYDWVKSQANFRKAF</sequence>
<dbReference type="Proteomes" id="UP000218689">
    <property type="component" value="Unassembled WGS sequence"/>
</dbReference>
<keyword evidence="1" id="KW-0808">Transferase</keyword>
<evidence type="ECO:0000259" key="3">
    <source>
        <dbReference type="PROSITE" id="PS51186"/>
    </source>
</evidence>
<dbReference type="CDD" id="cd04301">
    <property type="entry name" value="NAT_SF"/>
    <property type="match status" value="1"/>
</dbReference>
<dbReference type="AlphaFoldDB" id="A0A224X1T7"/>
<dbReference type="InterPro" id="IPR016181">
    <property type="entry name" value="Acyl_CoA_acyltransferase"/>
</dbReference>
<protein>
    <recommendedName>
        <fullName evidence="3">N-acetyltransferase domain-containing protein</fullName>
    </recommendedName>
</protein>
<dbReference type="PANTHER" id="PTHR43877">
    <property type="entry name" value="AMINOALKYLPHOSPHONATE N-ACETYLTRANSFERASE-RELATED-RELATED"/>
    <property type="match status" value="1"/>
</dbReference>
<reference evidence="5" key="1">
    <citation type="submission" date="2017-08" db="EMBL/GenBank/DDBJ databases">
        <title>Draft genome sequence of Lactococcus sp. strain Rs-Y01, isolated from the gut of the lower termite Reticulitermes speratus.</title>
        <authorList>
            <person name="Ohkuma M."/>
            <person name="Yuki M."/>
        </authorList>
    </citation>
    <scope>NUCLEOTIDE SEQUENCE [LARGE SCALE GENOMIC DNA]</scope>
    <source>
        <strain evidence="5">Rs-Y01</strain>
    </source>
</reference>
<comment type="caution">
    <text evidence="4">The sequence shown here is derived from an EMBL/GenBank/DDBJ whole genome shotgun (WGS) entry which is preliminary data.</text>
</comment>
<dbReference type="InterPro" id="IPR000182">
    <property type="entry name" value="GNAT_dom"/>
</dbReference>
<keyword evidence="5" id="KW-1185">Reference proteome</keyword>
<dbReference type="InterPro" id="IPR050832">
    <property type="entry name" value="Bact_Acetyltransf"/>
</dbReference>
<dbReference type="RefSeq" id="WP_094785179.1">
    <property type="nucleotide sequence ID" value="NZ_BEDT01000005.1"/>
</dbReference>
<evidence type="ECO:0000313" key="5">
    <source>
        <dbReference type="Proteomes" id="UP000218689"/>
    </source>
</evidence>
<dbReference type="EMBL" id="BEDT01000005">
    <property type="protein sequence ID" value="GAX48149.1"/>
    <property type="molecule type" value="Genomic_DNA"/>
</dbReference>
<evidence type="ECO:0000256" key="2">
    <source>
        <dbReference type="ARBA" id="ARBA00023315"/>
    </source>
</evidence>
<proteinExistence type="predicted"/>
<name>A0A224X1T7_9LACT</name>